<keyword evidence="1" id="KW-0472">Membrane</keyword>
<keyword evidence="1" id="KW-1133">Transmembrane helix</keyword>
<proteinExistence type="predicted"/>
<feature type="transmembrane region" description="Helical" evidence="1">
    <location>
        <begin position="80"/>
        <end position="97"/>
    </location>
</feature>
<accession>A0ABS3Q9K7</accession>
<sequence length="139" mass="15668">MLKVRLRNSVWFLLIKYAAFFFVLACASRYQSLVLDKARTSVEIVEQTLAYMLYVFVYSLPLIGLFCLPLYLLLRTVNGVLFLAGLALFFGVEYGVYTRGYSPSDLTLGGYNAVIGVLLLGMFFHQAIQRKFGPPRTTG</sequence>
<feature type="transmembrane region" description="Helical" evidence="1">
    <location>
        <begin position="12"/>
        <end position="31"/>
    </location>
</feature>
<dbReference type="RefSeq" id="WP_208173432.1">
    <property type="nucleotide sequence ID" value="NZ_JAGETZ010000001.1"/>
</dbReference>
<feature type="transmembrane region" description="Helical" evidence="1">
    <location>
        <begin position="109"/>
        <end position="128"/>
    </location>
</feature>
<evidence type="ECO:0000256" key="1">
    <source>
        <dbReference type="SAM" id="Phobius"/>
    </source>
</evidence>
<comment type="caution">
    <text evidence="2">The sequence shown here is derived from an EMBL/GenBank/DDBJ whole genome shotgun (WGS) entry which is preliminary data.</text>
</comment>
<dbReference type="Proteomes" id="UP000664369">
    <property type="component" value="Unassembled WGS sequence"/>
</dbReference>
<keyword evidence="1" id="KW-0812">Transmembrane</keyword>
<name>A0ABS3Q9K7_9BACT</name>
<evidence type="ECO:0000313" key="2">
    <source>
        <dbReference type="EMBL" id="MBO2007907.1"/>
    </source>
</evidence>
<protein>
    <recommendedName>
        <fullName evidence="4">VanZ-like domain-containing protein</fullName>
    </recommendedName>
</protein>
<gene>
    <name evidence="2" type="ORF">J4E00_02525</name>
</gene>
<organism evidence="2 3">
    <name type="scientific">Hymenobacter negativus</name>
    <dbReference type="NCBI Taxonomy" id="2795026"/>
    <lineage>
        <taxon>Bacteria</taxon>
        <taxon>Pseudomonadati</taxon>
        <taxon>Bacteroidota</taxon>
        <taxon>Cytophagia</taxon>
        <taxon>Cytophagales</taxon>
        <taxon>Hymenobacteraceae</taxon>
        <taxon>Hymenobacter</taxon>
    </lineage>
</organism>
<dbReference type="EMBL" id="JAGETZ010000001">
    <property type="protein sequence ID" value="MBO2007907.1"/>
    <property type="molecule type" value="Genomic_DNA"/>
</dbReference>
<evidence type="ECO:0000313" key="3">
    <source>
        <dbReference type="Proteomes" id="UP000664369"/>
    </source>
</evidence>
<keyword evidence="3" id="KW-1185">Reference proteome</keyword>
<reference evidence="2 3" key="1">
    <citation type="submission" date="2021-03" db="EMBL/GenBank/DDBJ databases">
        <authorList>
            <person name="Kim M.K."/>
        </authorList>
    </citation>
    <scope>NUCLEOTIDE SEQUENCE [LARGE SCALE GENOMIC DNA]</scope>
    <source>
        <strain evidence="2 3">BT442</strain>
    </source>
</reference>
<evidence type="ECO:0008006" key="4">
    <source>
        <dbReference type="Google" id="ProtNLM"/>
    </source>
</evidence>
<feature type="transmembrane region" description="Helical" evidence="1">
    <location>
        <begin position="51"/>
        <end position="73"/>
    </location>
</feature>